<comment type="caution">
    <text evidence="1">The sequence shown here is derived from an EMBL/GenBank/DDBJ whole genome shotgun (WGS) entry which is preliminary data.</text>
</comment>
<dbReference type="Proteomes" id="UP000199410">
    <property type="component" value="Unassembled WGS sequence"/>
</dbReference>
<sequence length="48" mass="5608">METVFRMAAIEVKTFLQLADFNSTGPVCRFFRKTSYRIQQPKAFCLCI</sequence>
<gene>
    <name evidence="1" type="ORF">SAMN02787113_00357</name>
</gene>
<evidence type="ECO:0000313" key="2">
    <source>
        <dbReference type="Proteomes" id="UP000199410"/>
    </source>
</evidence>
<accession>A0A1H8ZYC5</accession>
<dbReference type="AlphaFoldDB" id="A0A1H8ZYC5"/>
<proteinExistence type="predicted"/>
<dbReference type="EMBL" id="FOEL01000002">
    <property type="protein sequence ID" value="SEP69429.1"/>
    <property type="molecule type" value="Genomic_DNA"/>
</dbReference>
<name>A0A1H8ZYC5_9BACI</name>
<organism evidence="1 2">
    <name type="scientific">Lysinibacillus fusiformis</name>
    <dbReference type="NCBI Taxonomy" id="28031"/>
    <lineage>
        <taxon>Bacteria</taxon>
        <taxon>Bacillati</taxon>
        <taxon>Bacillota</taxon>
        <taxon>Bacilli</taxon>
        <taxon>Bacillales</taxon>
        <taxon>Bacillaceae</taxon>
        <taxon>Lysinibacillus</taxon>
    </lineage>
</organism>
<protein>
    <submittedName>
        <fullName evidence="1">Uncharacterized protein</fullName>
    </submittedName>
</protein>
<reference evidence="1 2" key="1">
    <citation type="submission" date="2016-10" db="EMBL/GenBank/DDBJ databases">
        <authorList>
            <person name="Varghese N."/>
            <person name="Submissions S."/>
        </authorList>
    </citation>
    <scope>NUCLEOTIDE SEQUENCE [LARGE SCALE GENOMIC DNA]</scope>
    <source>
        <strain evidence="1 2">TC-13</strain>
    </source>
</reference>
<evidence type="ECO:0000313" key="1">
    <source>
        <dbReference type="EMBL" id="SEP69429.1"/>
    </source>
</evidence>